<evidence type="ECO:0000256" key="6">
    <source>
        <dbReference type="PIRSR" id="PIRSR015582-2"/>
    </source>
</evidence>
<protein>
    <submittedName>
        <fullName evidence="8">CoA ester lyase</fullName>
    </submittedName>
</protein>
<accession>A0A506U2H7</accession>
<dbReference type="EMBL" id="VHLH01000038">
    <property type="protein sequence ID" value="TPW26077.1"/>
    <property type="molecule type" value="Genomic_DNA"/>
</dbReference>
<keyword evidence="8" id="KW-0456">Lyase</keyword>
<evidence type="ECO:0000256" key="5">
    <source>
        <dbReference type="PIRSR" id="PIRSR015582-1"/>
    </source>
</evidence>
<dbReference type="SUPFAM" id="SSF51621">
    <property type="entry name" value="Phosphoenolpyruvate/pyruvate domain"/>
    <property type="match status" value="1"/>
</dbReference>
<evidence type="ECO:0000256" key="4">
    <source>
        <dbReference type="ARBA" id="ARBA00022842"/>
    </source>
</evidence>
<feature type="domain" description="HpcH/HpaI aldolase/citrate lyase" evidence="7">
    <location>
        <begin position="15"/>
        <end position="233"/>
    </location>
</feature>
<feature type="binding site" evidence="6">
    <location>
        <position position="134"/>
    </location>
    <ligand>
        <name>Mg(2+)</name>
        <dbReference type="ChEBI" id="CHEBI:18420"/>
    </ligand>
</feature>
<dbReference type="GO" id="GO:0000287">
    <property type="term" value="F:magnesium ion binding"/>
    <property type="evidence" value="ECO:0007669"/>
    <property type="project" value="TreeGrafter"/>
</dbReference>
<dbReference type="GO" id="GO:0006107">
    <property type="term" value="P:oxaloacetate metabolic process"/>
    <property type="evidence" value="ECO:0007669"/>
    <property type="project" value="TreeGrafter"/>
</dbReference>
<evidence type="ECO:0000259" key="7">
    <source>
        <dbReference type="Pfam" id="PF03328"/>
    </source>
</evidence>
<comment type="caution">
    <text evidence="8">The sequence shown here is derived from an EMBL/GenBank/DDBJ whole genome shotgun (WGS) entry which is preliminary data.</text>
</comment>
<dbReference type="RefSeq" id="WP_141168165.1">
    <property type="nucleotide sequence ID" value="NZ_VHLH01000038.1"/>
</dbReference>
<dbReference type="InterPro" id="IPR011206">
    <property type="entry name" value="Citrate_lyase_beta/mcl1/mcl2"/>
</dbReference>
<dbReference type="InterPro" id="IPR005000">
    <property type="entry name" value="Aldolase/citrate-lyase_domain"/>
</dbReference>
<dbReference type="InterPro" id="IPR015813">
    <property type="entry name" value="Pyrv/PenolPyrv_kinase-like_dom"/>
</dbReference>
<dbReference type="PIRSF" id="PIRSF015582">
    <property type="entry name" value="Cit_lyase_B"/>
    <property type="match status" value="1"/>
</dbReference>
<dbReference type="AlphaFoldDB" id="A0A506U2H7"/>
<evidence type="ECO:0000313" key="9">
    <source>
        <dbReference type="Proteomes" id="UP000320314"/>
    </source>
</evidence>
<comment type="cofactor">
    <cofactor evidence="1">
        <name>Mg(2+)</name>
        <dbReference type="ChEBI" id="CHEBI:18420"/>
    </cofactor>
</comment>
<proteinExistence type="inferred from homology"/>
<evidence type="ECO:0000256" key="3">
    <source>
        <dbReference type="ARBA" id="ARBA00022723"/>
    </source>
</evidence>
<dbReference type="Proteomes" id="UP000320314">
    <property type="component" value="Unassembled WGS sequence"/>
</dbReference>
<dbReference type="Pfam" id="PF03328">
    <property type="entry name" value="HpcH_HpaI"/>
    <property type="match status" value="1"/>
</dbReference>
<dbReference type="Gene3D" id="3.20.20.60">
    <property type="entry name" value="Phosphoenolpyruvate-binding domains"/>
    <property type="match status" value="1"/>
</dbReference>
<dbReference type="PANTHER" id="PTHR32308">
    <property type="entry name" value="LYASE BETA SUBUNIT, PUTATIVE (AFU_ORTHOLOGUE AFUA_4G13030)-RELATED"/>
    <property type="match status" value="1"/>
</dbReference>
<name>A0A506U2H7_9HYPH</name>
<evidence type="ECO:0000313" key="8">
    <source>
        <dbReference type="EMBL" id="TPW26077.1"/>
    </source>
</evidence>
<gene>
    <name evidence="8" type="ORF">FJU11_16430</name>
</gene>
<feature type="binding site" evidence="6">
    <location>
        <position position="165"/>
    </location>
    <ligand>
        <name>Mg(2+)</name>
        <dbReference type="ChEBI" id="CHEBI:18420"/>
    </ligand>
</feature>
<comment type="similarity">
    <text evidence="2">Belongs to the HpcH/HpaI aldolase family.</text>
</comment>
<dbReference type="InterPro" id="IPR040442">
    <property type="entry name" value="Pyrv_kinase-like_dom_sf"/>
</dbReference>
<dbReference type="GO" id="GO:0016829">
    <property type="term" value="F:lyase activity"/>
    <property type="evidence" value="ECO:0007669"/>
    <property type="project" value="UniProtKB-KW"/>
</dbReference>
<dbReference type="PANTHER" id="PTHR32308:SF10">
    <property type="entry name" value="CITRATE LYASE SUBUNIT BETA"/>
    <property type="match status" value="1"/>
</dbReference>
<feature type="binding site" evidence="5">
    <location>
        <position position="76"/>
    </location>
    <ligand>
        <name>substrate</name>
    </ligand>
</feature>
<keyword evidence="4 6" id="KW-0460">Magnesium</keyword>
<dbReference type="OrthoDB" id="9800547at2"/>
<keyword evidence="9" id="KW-1185">Reference proteome</keyword>
<evidence type="ECO:0000256" key="2">
    <source>
        <dbReference type="ARBA" id="ARBA00005568"/>
    </source>
</evidence>
<keyword evidence="3 6" id="KW-0479">Metal-binding</keyword>
<organism evidence="8 9">
    <name type="scientific">Pararhizobium mangrovi</name>
    <dbReference type="NCBI Taxonomy" id="2590452"/>
    <lineage>
        <taxon>Bacteria</taxon>
        <taxon>Pseudomonadati</taxon>
        <taxon>Pseudomonadota</taxon>
        <taxon>Alphaproteobacteria</taxon>
        <taxon>Hyphomicrobiales</taxon>
        <taxon>Rhizobiaceae</taxon>
        <taxon>Rhizobium/Agrobacterium group</taxon>
        <taxon>Pararhizobium</taxon>
    </lineage>
</organism>
<reference evidence="8 9" key="1">
    <citation type="submission" date="2019-06" db="EMBL/GenBank/DDBJ databases">
        <authorList>
            <person name="Li M."/>
        </authorList>
    </citation>
    <scope>NUCLEOTIDE SEQUENCE [LARGE SCALE GENOMIC DNA]</scope>
    <source>
        <strain evidence="8 9">BGMRC6574</strain>
    </source>
</reference>
<feature type="binding site" evidence="5">
    <location>
        <position position="134"/>
    </location>
    <ligand>
        <name>substrate</name>
    </ligand>
</feature>
<evidence type="ECO:0000256" key="1">
    <source>
        <dbReference type="ARBA" id="ARBA00001946"/>
    </source>
</evidence>
<sequence length="302" mass="32286">MSEVDRQRSARPRHSALFVPAGNERALSRALERGADVVILDLEDATAPEAKIAAREAAARFLTRRERTDTVEVVLRVNGIGTPFAGDDLAMAARCAPDAVLLPKVEGEVALETAARMLDEQRRSADLSLWAMIETPLGIARAVDIAMAGNEAAMRLDCLVAGTNDLMKETGVAPSPGRAFLTPWLMQVVLAARSAGLDVLDGVYNDFADRAGFEAECAAGRAMGFDGKTVIHPAQIEPANVAFGIDPQARAEAEAIVAAFASPQNAGRGVIALDGRMVERLHLEAAERLLARARLVDRKDNR</sequence>